<accession>A0A430LPM6</accession>
<dbReference type="AlphaFoldDB" id="A0A430LPM6"/>
<evidence type="ECO:0000313" key="1">
    <source>
        <dbReference type="EMBL" id="RTE77630.1"/>
    </source>
</evidence>
<gene>
    <name evidence="1" type="ORF">BHE90_007862</name>
</gene>
<comment type="caution">
    <text evidence="1">The sequence shown here is derived from an EMBL/GenBank/DDBJ whole genome shotgun (WGS) entry which is preliminary data.</text>
</comment>
<name>A0A430LPM6_9HYPO</name>
<proteinExistence type="predicted"/>
<reference evidence="1 2" key="1">
    <citation type="submission" date="2017-06" db="EMBL/GenBank/DDBJ databases">
        <title>Comparative genomic analysis of Ambrosia Fusariam Clade fungi.</title>
        <authorList>
            <person name="Stajich J.E."/>
            <person name="Carrillo J."/>
            <person name="Kijimoto T."/>
            <person name="Eskalen A."/>
            <person name="O'Donnell K."/>
            <person name="Kasson M."/>
        </authorList>
    </citation>
    <scope>NUCLEOTIDE SEQUENCE [LARGE SCALE GENOMIC DNA]</scope>
    <source>
        <strain evidence="1 2">UCR1854</strain>
    </source>
</reference>
<keyword evidence="2" id="KW-1185">Reference proteome</keyword>
<sequence>MDPLYKLPPELRLNILLLLRCKRSILRFAQASPVILQQYLGSKSYITRKLIAMDFDDEMIQDAMGIILLPSSDTLGDYLELLHQHHCTWSAQQLPNPLRTGNSSLIDQLHKLRNRLLLFIEDYLTKATAIFPPREYLCLPTLSLDRPHLMFKNQEVSLRFDATELTDEERKRLLRAFLRYELICSMINCRTSWNITWDTERLYKYAGRKFRPSEREAIRCVHQYLTSLYAAMFAQCSDSWLPDTPVGSLSSHTTGLLYPDTLYIDTNAYASDMGLKGEEISLSNYMAGFGFDLATALIRHAIAGRHGRGHLKHWLRDLFRNGDNAFPPCIPPNNYLYLGSENEDGNDVHCTEDSGMYNLLHKQLLGTSSLHASIYRQRAWVFFDDNRLYPSSSPAGSHFPTLDELGEPISDTIQDEEWFSNPKRARALHRSQKWHDERLGKPGGEGIKESVGETACETLLPVTTERDWFLRVPRFWS</sequence>
<protein>
    <submittedName>
        <fullName evidence="1">Uncharacterized protein</fullName>
    </submittedName>
</protein>
<dbReference type="EMBL" id="MIKF01000115">
    <property type="protein sequence ID" value="RTE77630.1"/>
    <property type="molecule type" value="Genomic_DNA"/>
</dbReference>
<evidence type="ECO:0000313" key="2">
    <source>
        <dbReference type="Proteomes" id="UP000287124"/>
    </source>
</evidence>
<dbReference type="Proteomes" id="UP000287124">
    <property type="component" value="Unassembled WGS sequence"/>
</dbReference>
<organism evidence="1 2">
    <name type="scientific">Fusarium euwallaceae</name>
    <dbReference type="NCBI Taxonomy" id="1147111"/>
    <lineage>
        <taxon>Eukaryota</taxon>
        <taxon>Fungi</taxon>
        <taxon>Dikarya</taxon>
        <taxon>Ascomycota</taxon>
        <taxon>Pezizomycotina</taxon>
        <taxon>Sordariomycetes</taxon>
        <taxon>Hypocreomycetidae</taxon>
        <taxon>Hypocreales</taxon>
        <taxon>Nectriaceae</taxon>
        <taxon>Fusarium</taxon>
        <taxon>Fusarium solani species complex</taxon>
    </lineage>
</organism>